<dbReference type="EMBL" id="PNXY01000037">
    <property type="protein sequence ID" value="PMS24210.1"/>
    <property type="molecule type" value="Genomic_DNA"/>
</dbReference>
<accession>A0ABX4UY27</accession>
<dbReference type="Proteomes" id="UP000235659">
    <property type="component" value="Unassembled WGS sequence"/>
</dbReference>
<dbReference type="InterPro" id="IPR006076">
    <property type="entry name" value="FAD-dep_OxRdtase"/>
</dbReference>
<dbReference type="PANTHER" id="PTHR13847:SF287">
    <property type="entry name" value="FAD-DEPENDENT OXIDOREDUCTASE DOMAIN-CONTAINING PROTEIN 1"/>
    <property type="match status" value="1"/>
</dbReference>
<name>A0ABX4UY27_9BURK</name>
<evidence type="ECO:0000313" key="4">
    <source>
        <dbReference type="Proteomes" id="UP000235659"/>
    </source>
</evidence>
<reference evidence="3 4" key="1">
    <citation type="submission" date="2018-01" db="EMBL/GenBank/DDBJ databases">
        <title>Whole genome analyses suggest that Burkholderia sensu lato contains two further novel genera in the rhizoxinica-symbiotica group Mycetohabitans gen. nov., and Trinickia gen. nov.: implications for the evolution of diazotrophy and nodulation in the Burkholderiaceae.</title>
        <authorList>
            <person name="Estrada-de los Santos P."/>
            <person name="Palmer M."/>
            <person name="Chavez-Ramirez B."/>
            <person name="Beukes C."/>
            <person name="Steenkamp E.T."/>
            <person name="Hirsch A.M."/>
            <person name="Manyaka P."/>
            <person name="Maluk M."/>
            <person name="Lafos M."/>
            <person name="Crook M."/>
            <person name="Gross E."/>
            <person name="Simon M.F."/>
            <person name="Bueno dos Reis Junior F."/>
            <person name="Poole P.S."/>
            <person name="Venter S.N."/>
            <person name="James E.K."/>
        </authorList>
    </citation>
    <scope>NUCLEOTIDE SEQUENCE [LARGE SCALE GENOMIC DNA]</scope>
    <source>
        <strain evidence="3 4">WSM 3937</strain>
    </source>
</reference>
<dbReference type="SUPFAM" id="SSF51905">
    <property type="entry name" value="FAD/NAD(P)-binding domain"/>
    <property type="match status" value="1"/>
</dbReference>
<dbReference type="PANTHER" id="PTHR13847">
    <property type="entry name" value="SARCOSINE DEHYDROGENASE-RELATED"/>
    <property type="match status" value="1"/>
</dbReference>
<evidence type="ECO:0000256" key="1">
    <source>
        <dbReference type="ARBA" id="ARBA00023002"/>
    </source>
</evidence>
<feature type="domain" description="FAD dependent oxidoreductase" evidence="2">
    <location>
        <begin position="1"/>
        <end position="339"/>
    </location>
</feature>
<sequence>MGCSLAYFLSSQDSKRPIIVIERDQTYERASSALSTSSLRQQFSTPINIQLSQFGYQFMAGEADVAQQVSLTPRGYLFLAKANQEAGLRERSEIARSYGAQVKEYEPEELKKECPWLQVDDLSYAVRGLSGEGWFDGYSLMQLFKSRAREAGVKFVTNDVTGFDIEGDRVLAARFADGTRVEGEIFVNAAGPWSGKLAATMGLEISVRPRRRTVYMVSCPTRFTDFPILMDTTGIYVRPEQNHFILNLSPKPELDFDDLPLDPDFGAFEEFIWPTLAERIPAFEALRIERAWAGYYEFNTIDHNGLVGQMGYQNLYLATGFSGHGLMHSPGVGRGLAELITYGEYRSLDLSALDPYRFERGEEIVEKGVY</sequence>
<dbReference type="InterPro" id="IPR036188">
    <property type="entry name" value="FAD/NAD-bd_sf"/>
</dbReference>
<keyword evidence="4" id="KW-1185">Reference proteome</keyword>
<dbReference type="Gene3D" id="3.50.50.60">
    <property type="entry name" value="FAD/NAD(P)-binding domain"/>
    <property type="match status" value="1"/>
</dbReference>
<keyword evidence="1" id="KW-0560">Oxidoreductase</keyword>
<dbReference type="Gene3D" id="3.30.9.10">
    <property type="entry name" value="D-Amino Acid Oxidase, subunit A, domain 2"/>
    <property type="match status" value="1"/>
</dbReference>
<protein>
    <submittedName>
        <fullName evidence="3">FAD-binding oxidoreductase</fullName>
    </submittedName>
</protein>
<dbReference type="Pfam" id="PF01266">
    <property type="entry name" value="DAO"/>
    <property type="match status" value="1"/>
</dbReference>
<gene>
    <name evidence="3" type="ORF">C0Z16_31775</name>
</gene>
<organism evidence="3 4">
    <name type="scientific">Paraburkholderia rhynchosiae</name>
    <dbReference type="NCBI Taxonomy" id="487049"/>
    <lineage>
        <taxon>Bacteria</taxon>
        <taxon>Pseudomonadati</taxon>
        <taxon>Pseudomonadota</taxon>
        <taxon>Betaproteobacteria</taxon>
        <taxon>Burkholderiales</taxon>
        <taxon>Burkholderiaceae</taxon>
        <taxon>Paraburkholderia</taxon>
    </lineage>
</organism>
<comment type="caution">
    <text evidence="3">The sequence shown here is derived from an EMBL/GenBank/DDBJ whole genome shotgun (WGS) entry which is preliminary data.</text>
</comment>
<proteinExistence type="predicted"/>
<evidence type="ECO:0000259" key="2">
    <source>
        <dbReference type="Pfam" id="PF01266"/>
    </source>
</evidence>
<evidence type="ECO:0000313" key="3">
    <source>
        <dbReference type="EMBL" id="PMS24210.1"/>
    </source>
</evidence>